<gene>
    <name evidence="1" type="ORF">GCM10010531_09630</name>
</gene>
<organism evidence="1 2">
    <name type="scientific">Blastococcus jejuensis</name>
    <dbReference type="NCBI Taxonomy" id="351224"/>
    <lineage>
        <taxon>Bacteria</taxon>
        <taxon>Bacillati</taxon>
        <taxon>Actinomycetota</taxon>
        <taxon>Actinomycetes</taxon>
        <taxon>Geodermatophilales</taxon>
        <taxon>Geodermatophilaceae</taxon>
        <taxon>Blastococcus</taxon>
    </lineage>
</organism>
<reference evidence="2" key="1">
    <citation type="journal article" date="2019" name="Int. J. Syst. Evol. Microbiol.">
        <title>The Global Catalogue of Microorganisms (GCM) 10K type strain sequencing project: providing services to taxonomists for standard genome sequencing and annotation.</title>
        <authorList>
            <consortium name="The Broad Institute Genomics Platform"/>
            <consortium name="The Broad Institute Genome Sequencing Center for Infectious Disease"/>
            <person name="Wu L."/>
            <person name="Ma J."/>
        </authorList>
    </citation>
    <scope>NUCLEOTIDE SEQUENCE [LARGE SCALE GENOMIC DNA]</scope>
    <source>
        <strain evidence="2">JCM 15614</strain>
    </source>
</reference>
<dbReference type="Proteomes" id="UP001499924">
    <property type="component" value="Unassembled WGS sequence"/>
</dbReference>
<evidence type="ECO:0000313" key="2">
    <source>
        <dbReference type="Proteomes" id="UP001499924"/>
    </source>
</evidence>
<evidence type="ECO:0000313" key="1">
    <source>
        <dbReference type="EMBL" id="GAA3160225.1"/>
    </source>
</evidence>
<dbReference type="EMBL" id="BAAAVV010000002">
    <property type="protein sequence ID" value="GAA3160225.1"/>
    <property type="molecule type" value="Genomic_DNA"/>
</dbReference>
<keyword evidence="2" id="KW-1185">Reference proteome</keyword>
<comment type="caution">
    <text evidence="1">The sequence shown here is derived from an EMBL/GenBank/DDBJ whole genome shotgun (WGS) entry which is preliminary data.</text>
</comment>
<protein>
    <submittedName>
        <fullName evidence="1">Uncharacterized protein</fullName>
    </submittedName>
</protein>
<name>A0ABP6NWR2_9ACTN</name>
<proteinExistence type="predicted"/>
<sequence>MASAALAGALREIGRLGGGTVESYPEDTADRKVSSSFLYNATVSLFERHGFERTRRLGKNHWVVTTVVA</sequence>
<accession>A0ABP6NWR2</accession>